<dbReference type="AlphaFoldDB" id="A0A328UBF0"/>
<dbReference type="EMBL" id="QLYR01000007">
    <property type="protein sequence ID" value="RAQ28117.1"/>
    <property type="molecule type" value="Genomic_DNA"/>
</dbReference>
<sequence length="162" mass="18314">MHMTNNPEQIANWYCDVIVVGKFLGNTDTFMLDSDIPMIYTRGLFEVTDVLKGNYDEEYIEAAYYGGIISIAEYIDSLSPVQLKNYGLDQISESNCDNLYIEERESENSAEPEPAVSYILLLAKSDDGYYTIQSGALGMLPMQDGKAYDYATNSYKTFSFME</sequence>
<protein>
    <submittedName>
        <fullName evidence="1">Uncharacterized protein</fullName>
    </submittedName>
</protein>
<accession>A0A328UBF0</accession>
<gene>
    <name evidence="1" type="ORF">DPQ25_10165</name>
</gene>
<proteinExistence type="predicted"/>
<organism evidence="1 2">
    <name type="scientific">Hydrogeniiclostridium mannosilyticum</name>
    <dbReference type="NCBI Taxonomy" id="2764322"/>
    <lineage>
        <taxon>Bacteria</taxon>
        <taxon>Bacillati</taxon>
        <taxon>Bacillota</taxon>
        <taxon>Clostridia</taxon>
        <taxon>Eubacteriales</taxon>
        <taxon>Acutalibacteraceae</taxon>
        <taxon>Hydrogeniiclostridium</taxon>
    </lineage>
</organism>
<reference evidence="1 2" key="1">
    <citation type="submission" date="2018-06" db="EMBL/GenBank/DDBJ databases">
        <title>Noncontiguous genome sequence of Ruminococcaceae bacterium ASD2818.</title>
        <authorList>
            <person name="Chaplin A.V."/>
            <person name="Sokolova S.R."/>
            <person name="Kochetkova T.O."/>
            <person name="Goltsov A.Y."/>
            <person name="Trofimov D.Y."/>
            <person name="Efimov B.A."/>
        </authorList>
    </citation>
    <scope>NUCLEOTIDE SEQUENCE [LARGE SCALE GENOMIC DNA]</scope>
    <source>
        <strain evidence="1 2">ASD2818</strain>
    </source>
</reference>
<evidence type="ECO:0000313" key="1">
    <source>
        <dbReference type="EMBL" id="RAQ28117.1"/>
    </source>
</evidence>
<comment type="caution">
    <text evidence="1">The sequence shown here is derived from an EMBL/GenBank/DDBJ whole genome shotgun (WGS) entry which is preliminary data.</text>
</comment>
<keyword evidence="2" id="KW-1185">Reference proteome</keyword>
<dbReference type="Proteomes" id="UP000249377">
    <property type="component" value="Unassembled WGS sequence"/>
</dbReference>
<evidence type="ECO:0000313" key="2">
    <source>
        <dbReference type="Proteomes" id="UP000249377"/>
    </source>
</evidence>
<name>A0A328UBF0_9FIRM</name>